<dbReference type="OrthoDB" id="9812068at2"/>
<feature type="region of interest" description="Disordered" evidence="6">
    <location>
        <begin position="389"/>
        <end position="419"/>
    </location>
</feature>
<evidence type="ECO:0000256" key="5">
    <source>
        <dbReference type="RuleBase" id="RU004404"/>
    </source>
</evidence>
<dbReference type="SMART" id="SM00228">
    <property type="entry name" value="PDZ"/>
    <property type="match status" value="1"/>
</dbReference>
<keyword evidence="7" id="KW-0472">Membrane</keyword>
<organism evidence="9 10">
    <name type="scientific">Rhodopseudomonas palustris</name>
    <dbReference type="NCBI Taxonomy" id="1076"/>
    <lineage>
        <taxon>Bacteria</taxon>
        <taxon>Pseudomonadati</taxon>
        <taxon>Pseudomonadota</taxon>
        <taxon>Alphaproteobacteria</taxon>
        <taxon>Hyphomicrobiales</taxon>
        <taxon>Nitrobacteraceae</taxon>
        <taxon>Rhodopseudomonas</taxon>
    </lineage>
</organism>
<comment type="similarity">
    <text evidence="1 5">Belongs to the peptidase S41A family.</text>
</comment>
<keyword evidence="4 5" id="KW-0720">Serine protease</keyword>
<feature type="domain" description="PDZ" evidence="8">
    <location>
        <begin position="85"/>
        <end position="154"/>
    </location>
</feature>
<protein>
    <submittedName>
        <fullName evidence="9">Peptidase S41</fullName>
    </submittedName>
</protein>
<dbReference type="Pfam" id="PF22694">
    <property type="entry name" value="CtpB_N-like"/>
    <property type="match status" value="1"/>
</dbReference>
<dbReference type="RefSeq" id="WP_044417080.1">
    <property type="nucleotide sequence ID" value="NZ_JXXE01000605.1"/>
</dbReference>
<comment type="caution">
    <text evidence="9">The sequence shown here is derived from an EMBL/GenBank/DDBJ whole genome shotgun (WGS) entry which is preliminary data.</text>
</comment>
<gene>
    <name evidence="9" type="ORF">OO17_25340</name>
</gene>
<dbReference type="FunFam" id="3.90.226.10:FF:000029">
    <property type="entry name" value="Peptidase, S41 family"/>
    <property type="match status" value="1"/>
</dbReference>
<dbReference type="EMBL" id="JXXE01000605">
    <property type="protein sequence ID" value="KIZ35829.1"/>
    <property type="molecule type" value="Genomic_DNA"/>
</dbReference>
<dbReference type="Pfam" id="PF03572">
    <property type="entry name" value="Peptidase_S41"/>
    <property type="match status" value="1"/>
</dbReference>
<dbReference type="InterPro" id="IPR055210">
    <property type="entry name" value="CtpA/B_N"/>
</dbReference>
<dbReference type="InterPro" id="IPR005151">
    <property type="entry name" value="Tail-specific_protease"/>
</dbReference>
<dbReference type="InterPro" id="IPR041489">
    <property type="entry name" value="PDZ_6"/>
</dbReference>
<evidence type="ECO:0000256" key="4">
    <source>
        <dbReference type="ARBA" id="ARBA00022825"/>
    </source>
</evidence>
<dbReference type="CDD" id="cd06782">
    <property type="entry name" value="cpPDZ_CPP-like"/>
    <property type="match status" value="1"/>
</dbReference>
<dbReference type="SMART" id="SM00245">
    <property type="entry name" value="TSPc"/>
    <property type="match status" value="1"/>
</dbReference>
<evidence type="ECO:0000256" key="6">
    <source>
        <dbReference type="SAM" id="MobiDB-lite"/>
    </source>
</evidence>
<dbReference type="NCBIfam" id="TIGR00225">
    <property type="entry name" value="prc"/>
    <property type="match status" value="1"/>
</dbReference>
<evidence type="ECO:0000256" key="2">
    <source>
        <dbReference type="ARBA" id="ARBA00022670"/>
    </source>
</evidence>
<keyword evidence="3 5" id="KW-0378">Hydrolase</keyword>
<dbReference type="Gene3D" id="3.30.750.44">
    <property type="match status" value="1"/>
</dbReference>
<dbReference type="InterPro" id="IPR036034">
    <property type="entry name" value="PDZ_sf"/>
</dbReference>
<dbReference type="FunFam" id="2.30.42.10:FF:000063">
    <property type="entry name" value="Peptidase, S41 family"/>
    <property type="match status" value="1"/>
</dbReference>
<evidence type="ECO:0000313" key="9">
    <source>
        <dbReference type="EMBL" id="KIZ35829.1"/>
    </source>
</evidence>
<evidence type="ECO:0000313" key="10">
    <source>
        <dbReference type="Proteomes" id="UP000032515"/>
    </source>
</evidence>
<dbReference type="SUPFAM" id="SSF50156">
    <property type="entry name" value="PDZ domain-like"/>
    <property type="match status" value="1"/>
</dbReference>
<dbReference type="SUPFAM" id="SSF52096">
    <property type="entry name" value="ClpP/crotonase"/>
    <property type="match status" value="1"/>
</dbReference>
<dbReference type="Pfam" id="PF17820">
    <property type="entry name" value="PDZ_6"/>
    <property type="match status" value="1"/>
</dbReference>
<dbReference type="InterPro" id="IPR029045">
    <property type="entry name" value="ClpP/crotonase-like_dom_sf"/>
</dbReference>
<dbReference type="CDD" id="cd07560">
    <property type="entry name" value="Peptidase_S41_CPP"/>
    <property type="match status" value="1"/>
</dbReference>
<feature type="transmembrane region" description="Helical" evidence="7">
    <location>
        <begin position="7"/>
        <end position="28"/>
    </location>
</feature>
<proteinExistence type="inferred from homology"/>
<dbReference type="PATRIC" id="fig|1076.23.peg.972"/>
<dbReference type="InterPro" id="IPR004447">
    <property type="entry name" value="Peptidase_S41A"/>
</dbReference>
<reference evidence="9 10" key="1">
    <citation type="submission" date="2014-11" db="EMBL/GenBank/DDBJ databases">
        <title>Genomics and ecophysiology of heterotrophic nitrogen fixing bacteria isolated from estuarine surface water.</title>
        <authorList>
            <person name="Bentzon-Tilia M."/>
            <person name="Severin I."/>
            <person name="Hansen L.H."/>
            <person name="Riemann L."/>
        </authorList>
    </citation>
    <scope>NUCLEOTIDE SEQUENCE [LARGE SCALE GENOMIC DNA]</scope>
    <source>
        <strain evidence="9 10">BAL398</strain>
    </source>
</reference>
<name>A0A0D7E4N2_RHOPL</name>
<evidence type="ECO:0000259" key="8">
    <source>
        <dbReference type="PROSITE" id="PS50106"/>
    </source>
</evidence>
<evidence type="ECO:0000256" key="3">
    <source>
        <dbReference type="ARBA" id="ARBA00022801"/>
    </source>
</evidence>
<keyword evidence="7" id="KW-0812">Transmembrane</keyword>
<sequence length="457" mass="47506">MIKARPLIIRTVAVIGLIAVPVLSVVAMSPRDNNAGPDLDLIAGVIQLVHRAYVHPVSSDELTKDALKGMLNRLDPHSDYMDENEFKMMETDMSGQFGGLGMQISAQGGIPTIVSPIDGTPAARAGLEPGDAIIKAGDASTQGMNLRKVVELLRGEPGTKVTITILRGKQEPFDVTLTREIIRVASVKSQLEPNGVGYIRISQFGGDTAEGFKTAITKLKEEAKAGDKGGVKGLVIDLRNDPGGLLNAAIAVSSDLLDGGPVVSIHGRQADDEHVFKAPAKGDMLPGVPVVVLINGASASASEIVAGALQDRHRATVMGTQSFGKGSVQTVIPLKGHGAVRLTTALYYTPSGRSIQDDGIAPDIVEEALKDQQISGGALIRESALHGALANPGQLGKPGSESGTQAPASADQPAKQLNKAAFSAPIKTNLIGKPDDAQLKAALAYLNKAPATPAKPN</sequence>
<dbReference type="AlphaFoldDB" id="A0A0D7E4N2"/>
<keyword evidence="7" id="KW-1133">Transmembrane helix</keyword>
<dbReference type="Gene3D" id="2.30.42.10">
    <property type="match status" value="1"/>
</dbReference>
<dbReference type="GO" id="GO:0004175">
    <property type="term" value="F:endopeptidase activity"/>
    <property type="evidence" value="ECO:0007669"/>
    <property type="project" value="TreeGrafter"/>
</dbReference>
<evidence type="ECO:0000256" key="1">
    <source>
        <dbReference type="ARBA" id="ARBA00009179"/>
    </source>
</evidence>
<dbReference type="InterPro" id="IPR001478">
    <property type="entry name" value="PDZ"/>
</dbReference>
<dbReference type="PANTHER" id="PTHR32060">
    <property type="entry name" value="TAIL-SPECIFIC PROTEASE"/>
    <property type="match status" value="1"/>
</dbReference>
<accession>A0A0D7E4N2</accession>
<evidence type="ECO:0000256" key="7">
    <source>
        <dbReference type="SAM" id="Phobius"/>
    </source>
</evidence>
<dbReference type="PANTHER" id="PTHR32060:SF30">
    <property type="entry name" value="CARBOXY-TERMINAL PROCESSING PROTEASE CTPA"/>
    <property type="match status" value="1"/>
</dbReference>
<dbReference type="Proteomes" id="UP000032515">
    <property type="component" value="Unassembled WGS sequence"/>
</dbReference>
<dbReference type="GO" id="GO:0008236">
    <property type="term" value="F:serine-type peptidase activity"/>
    <property type="evidence" value="ECO:0007669"/>
    <property type="project" value="UniProtKB-KW"/>
</dbReference>
<keyword evidence="2 5" id="KW-0645">Protease</keyword>
<dbReference type="Gene3D" id="3.90.226.10">
    <property type="entry name" value="2-enoyl-CoA Hydratase, Chain A, domain 1"/>
    <property type="match status" value="1"/>
</dbReference>
<dbReference type="GO" id="GO:0006508">
    <property type="term" value="P:proteolysis"/>
    <property type="evidence" value="ECO:0007669"/>
    <property type="project" value="UniProtKB-KW"/>
</dbReference>
<dbReference type="GO" id="GO:0007165">
    <property type="term" value="P:signal transduction"/>
    <property type="evidence" value="ECO:0007669"/>
    <property type="project" value="TreeGrafter"/>
</dbReference>
<dbReference type="GO" id="GO:0030288">
    <property type="term" value="C:outer membrane-bounded periplasmic space"/>
    <property type="evidence" value="ECO:0007669"/>
    <property type="project" value="TreeGrafter"/>
</dbReference>
<dbReference type="PROSITE" id="PS50106">
    <property type="entry name" value="PDZ"/>
    <property type="match status" value="1"/>
</dbReference>